<gene>
    <name evidence="1" type="ORF">PUN28_009287</name>
</gene>
<dbReference type="AlphaFoldDB" id="A0AAW2FX47"/>
<comment type="caution">
    <text evidence="1">The sequence shown here is derived from an EMBL/GenBank/DDBJ whole genome shotgun (WGS) entry which is preliminary data.</text>
</comment>
<organism evidence="1 2">
    <name type="scientific">Cardiocondyla obscurior</name>
    <dbReference type="NCBI Taxonomy" id="286306"/>
    <lineage>
        <taxon>Eukaryota</taxon>
        <taxon>Metazoa</taxon>
        <taxon>Ecdysozoa</taxon>
        <taxon>Arthropoda</taxon>
        <taxon>Hexapoda</taxon>
        <taxon>Insecta</taxon>
        <taxon>Pterygota</taxon>
        <taxon>Neoptera</taxon>
        <taxon>Endopterygota</taxon>
        <taxon>Hymenoptera</taxon>
        <taxon>Apocrita</taxon>
        <taxon>Aculeata</taxon>
        <taxon>Formicoidea</taxon>
        <taxon>Formicidae</taxon>
        <taxon>Myrmicinae</taxon>
        <taxon>Cardiocondyla</taxon>
    </lineage>
</organism>
<proteinExistence type="predicted"/>
<keyword evidence="2" id="KW-1185">Reference proteome</keyword>
<accession>A0AAW2FX47</accession>
<reference evidence="1 2" key="1">
    <citation type="submission" date="2023-03" db="EMBL/GenBank/DDBJ databases">
        <title>High recombination rates correlate with genetic variation in Cardiocondyla obscurior ants.</title>
        <authorList>
            <person name="Errbii M."/>
        </authorList>
    </citation>
    <scope>NUCLEOTIDE SEQUENCE [LARGE SCALE GENOMIC DNA]</scope>
    <source>
        <strain evidence="1">Alpha-2009</strain>
        <tissue evidence="1">Whole body</tissue>
    </source>
</reference>
<evidence type="ECO:0000313" key="1">
    <source>
        <dbReference type="EMBL" id="KAL0118512.1"/>
    </source>
</evidence>
<dbReference type="Proteomes" id="UP001430953">
    <property type="component" value="Unassembled WGS sequence"/>
</dbReference>
<protein>
    <submittedName>
        <fullName evidence="1">Uncharacterized protein</fullName>
    </submittedName>
</protein>
<evidence type="ECO:0000313" key="2">
    <source>
        <dbReference type="Proteomes" id="UP001430953"/>
    </source>
</evidence>
<sequence length="105" mass="12167">MNQLSLNRTNPTMTTTVVSLSNKKKKKITIIYESSFQKQNDKEIKLQLCLSFKVLITIQCEISKGTEEKGITDRHEMVYDEKRKKIRYRASGEDSAKELSGVYFL</sequence>
<name>A0AAW2FX47_9HYME</name>
<dbReference type="EMBL" id="JADYXP020000008">
    <property type="protein sequence ID" value="KAL0118512.1"/>
    <property type="molecule type" value="Genomic_DNA"/>
</dbReference>